<evidence type="ECO:0000313" key="3">
    <source>
        <dbReference type="Proteomes" id="UP001268089"/>
    </source>
</evidence>
<dbReference type="InterPro" id="IPR021812">
    <property type="entry name" value="DUF3391"/>
</dbReference>
<dbReference type="PANTHER" id="PTHR45228:SF4">
    <property type="entry name" value="LIPOPROTEIN"/>
    <property type="match status" value="1"/>
</dbReference>
<dbReference type="InterPro" id="IPR052020">
    <property type="entry name" value="Cyclic_di-GMP/3'3'-cGAMP_PDE"/>
</dbReference>
<dbReference type="CDD" id="cd00077">
    <property type="entry name" value="HDc"/>
    <property type="match status" value="1"/>
</dbReference>
<dbReference type="PANTHER" id="PTHR45228">
    <property type="entry name" value="CYCLIC DI-GMP PHOSPHODIESTERASE TM_0186-RELATED"/>
    <property type="match status" value="1"/>
</dbReference>
<evidence type="ECO:0000313" key="2">
    <source>
        <dbReference type="EMBL" id="MDR7305355.1"/>
    </source>
</evidence>
<dbReference type="Gene3D" id="1.10.3210.10">
    <property type="entry name" value="Hypothetical protein af1432"/>
    <property type="match status" value="1"/>
</dbReference>
<dbReference type="InterPro" id="IPR003607">
    <property type="entry name" value="HD/PDEase_dom"/>
</dbReference>
<dbReference type="PROSITE" id="PS51832">
    <property type="entry name" value="HD_GYP"/>
    <property type="match status" value="1"/>
</dbReference>
<feature type="domain" description="HD-GYP" evidence="1">
    <location>
        <begin position="153"/>
        <end position="348"/>
    </location>
</feature>
<name>A0ABU1ZII7_9BURK</name>
<sequence>MNTEESVWVDTKLLRVGLYVELDVGWMSHPFPTGSFKISSQKQIDTIRELGQVRVRYVPSKSDPEALASFNGTPTVAAAALSAATEERLQAALRDKEQRRLRALAVSAQERSLVVCERRFGESVRLYRKALDQVQTQPKVMAEQCHAMVNSYVTELLEDGEASIRLLSEAAGDKSSMHPVNVTIVCLLLGKAMGLPHSDMLDLGLAAFLHDIGKIKVPDRVRWVEENFSSVEYRMYQEHVAQGALLAKAMELSPGAQNAMVQHHELVDGSGFPARIKGDAMSVAGRILALVNRYDNLCNPSRPGAALTPHEALSLIFAQLKTRFDAAALSAFIRMMGVYPPGSVVQLIDDRYAIVVSVNSARPLKPRVIVHDPSVPKQEALILDLEHAPHLGIRRSLKPSALPASAQDYLAPRQRICYFFEQATDPESPEPAA</sequence>
<dbReference type="Pfam" id="PF11871">
    <property type="entry name" value="DUF3391"/>
    <property type="match status" value="1"/>
</dbReference>
<dbReference type="Proteomes" id="UP001268089">
    <property type="component" value="Unassembled WGS sequence"/>
</dbReference>
<evidence type="ECO:0000259" key="1">
    <source>
        <dbReference type="PROSITE" id="PS51832"/>
    </source>
</evidence>
<reference evidence="2 3" key="1">
    <citation type="submission" date="2023-07" db="EMBL/GenBank/DDBJ databases">
        <title>Sorghum-associated microbial communities from plants grown in Nebraska, USA.</title>
        <authorList>
            <person name="Schachtman D."/>
        </authorList>
    </citation>
    <scope>NUCLEOTIDE SEQUENCE [LARGE SCALE GENOMIC DNA]</scope>
    <source>
        <strain evidence="2 3">BE308</strain>
    </source>
</reference>
<organism evidence="2 3">
    <name type="scientific">Rhodoferax saidenbachensis</name>
    <dbReference type="NCBI Taxonomy" id="1484693"/>
    <lineage>
        <taxon>Bacteria</taxon>
        <taxon>Pseudomonadati</taxon>
        <taxon>Pseudomonadota</taxon>
        <taxon>Betaproteobacteria</taxon>
        <taxon>Burkholderiales</taxon>
        <taxon>Comamonadaceae</taxon>
        <taxon>Rhodoferax</taxon>
    </lineage>
</organism>
<dbReference type="InterPro" id="IPR037522">
    <property type="entry name" value="HD_GYP_dom"/>
</dbReference>
<gene>
    <name evidence="2" type="ORF">J2X15_000621</name>
</gene>
<keyword evidence="3" id="KW-1185">Reference proteome</keyword>
<dbReference type="EMBL" id="JAVDXO010000001">
    <property type="protein sequence ID" value="MDR7305355.1"/>
    <property type="molecule type" value="Genomic_DNA"/>
</dbReference>
<dbReference type="SMART" id="SM00471">
    <property type="entry name" value="HDc"/>
    <property type="match status" value="1"/>
</dbReference>
<dbReference type="SUPFAM" id="SSF109604">
    <property type="entry name" value="HD-domain/PDEase-like"/>
    <property type="match status" value="1"/>
</dbReference>
<comment type="caution">
    <text evidence="2">The sequence shown here is derived from an EMBL/GenBank/DDBJ whole genome shotgun (WGS) entry which is preliminary data.</text>
</comment>
<accession>A0ABU1ZII7</accession>
<protein>
    <submittedName>
        <fullName evidence="2">HD-GYP domain-containing protein (C-di-GMP phosphodiesterase class II)</fullName>
    </submittedName>
</protein>
<dbReference type="Pfam" id="PF13487">
    <property type="entry name" value="HD_5"/>
    <property type="match status" value="1"/>
</dbReference>
<dbReference type="RefSeq" id="WP_310339412.1">
    <property type="nucleotide sequence ID" value="NZ_JAVDXO010000001.1"/>
</dbReference>
<proteinExistence type="predicted"/>